<dbReference type="Proteomes" id="UP000652681">
    <property type="component" value="Unassembled WGS sequence"/>
</dbReference>
<dbReference type="PROSITE" id="PS51257">
    <property type="entry name" value="PROKAR_LIPOPROTEIN"/>
    <property type="match status" value="1"/>
</dbReference>
<keyword evidence="3" id="KW-1185">Reference proteome</keyword>
<dbReference type="PROSITE" id="PS50005">
    <property type="entry name" value="TPR"/>
    <property type="match status" value="1"/>
</dbReference>
<comment type="caution">
    <text evidence="2">The sequence shown here is derived from an EMBL/GenBank/DDBJ whole genome shotgun (WGS) entry which is preliminary data.</text>
</comment>
<dbReference type="AlphaFoldDB" id="A0A8J6P727"/>
<keyword evidence="1" id="KW-0802">TPR repeat</keyword>
<protein>
    <submittedName>
        <fullName evidence="2">Tetratricopeptide repeat protein</fullName>
    </submittedName>
</protein>
<name>A0A8J6P727_9FLAO</name>
<dbReference type="Gene3D" id="1.25.40.10">
    <property type="entry name" value="Tetratricopeptide repeat domain"/>
    <property type="match status" value="1"/>
</dbReference>
<organism evidence="2 3">
    <name type="scientific">Taishania pollutisoli</name>
    <dbReference type="NCBI Taxonomy" id="2766479"/>
    <lineage>
        <taxon>Bacteria</taxon>
        <taxon>Pseudomonadati</taxon>
        <taxon>Bacteroidota</taxon>
        <taxon>Flavobacteriia</taxon>
        <taxon>Flavobacteriales</taxon>
        <taxon>Crocinitomicaceae</taxon>
        <taxon>Taishania</taxon>
    </lineage>
</organism>
<accession>A0A8J6P727</accession>
<dbReference type="EMBL" id="JACVEL010000008">
    <property type="protein sequence ID" value="MBC9813204.1"/>
    <property type="molecule type" value="Genomic_DNA"/>
</dbReference>
<evidence type="ECO:0000256" key="1">
    <source>
        <dbReference type="PROSITE-ProRule" id="PRU00339"/>
    </source>
</evidence>
<dbReference type="SUPFAM" id="SSF48452">
    <property type="entry name" value="TPR-like"/>
    <property type="match status" value="1"/>
</dbReference>
<feature type="repeat" description="TPR" evidence="1">
    <location>
        <begin position="98"/>
        <end position="131"/>
    </location>
</feature>
<gene>
    <name evidence="2" type="ORF">H9Y05_12070</name>
</gene>
<dbReference type="RefSeq" id="WP_216714435.1">
    <property type="nucleotide sequence ID" value="NZ_JACVEL010000008.1"/>
</dbReference>
<sequence length="384" mass="44106">MKHIQFIYLLLTGVAVTSCGDPATKGKQPVSTIAIASLSANDILDATKVNLFLKSNPSSSSREGNDFFMKGIDAYKNKKLLDSARYYFEHSLQQQPTSNAYYELGNVYKELKSYDKALASYKLAERMEYAPFSNILYQMAGTFALKGDLEMAARHIEYALQAGFTDLNKMNTDKDLDSLKKNREYLFNDAIKNGTRGMSNPETLFWLQFKKQFPLPAYPVTLKGDIDQEKLAGFISYDFERFIPEMRNARFSRDVGQSYYYAYTIGENENCTALLYAEVSHYVGDFMPKKFILASFDSKGKLIDKKRIEQFGLVEDELVDLQLGKPFEFTAKLYEMEYEKPLEEDGYWDNKIKNKKLLAVYRYKIDNKGKISFNQESKTDLAVK</sequence>
<evidence type="ECO:0000313" key="3">
    <source>
        <dbReference type="Proteomes" id="UP000652681"/>
    </source>
</evidence>
<proteinExistence type="predicted"/>
<dbReference type="NCBIfam" id="NF047558">
    <property type="entry name" value="TPR_END_plus"/>
    <property type="match status" value="1"/>
</dbReference>
<dbReference type="InterPro" id="IPR019734">
    <property type="entry name" value="TPR_rpt"/>
</dbReference>
<evidence type="ECO:0000313" key="2">
    <source>
        <dbReference type="EMBL" id="MBC9813204.1"/>
    </source>
</evidence>
<reference evidence="2" key="1">
    <citation type="submission" date="2020-09" db="EMBL/GenBank/DDBJ databases">
        <title>Taishania pollutisoli gen. nov., sp. nov., Isolated from Tetrabromobisphenol A-Contaminated Soil.</title>
        <authorList>
            <person name="Chen Q."/>
        </authorList>
    </citation>
    <scope>NUCLEOTIDE SEQUENCE</scope>
    <source>
        <strain evidence="2">CZZ-1</strain>
    </source>
</reference>
<dbReference type="InterPro" id="IPR011990">
    <property type="entry name" value="TPR-like_helical_dom_sf"/>
</dbReference>